<dbReference type="SUPFAM" id="SSF53955">
    <property type="entry name" value="Lysozyme-like"/>
    <property type="match status" value="1"/>
</dbReference>
<dbReference type="AlphaFoldDB" id="A0A1M7AFQ9"/>
<keyword evidence="5" id="KW-1185">Reference proteome</keyword>
<feature type="chain" id="PRO_5012252160" evidence="1">
    <location>
        <begin position="22"/>
        <end position="451"/>
    </location>
</feature>
<dbReference type="NCBIfam" id="TIGR02283">
    <property type="entry name" value="MltB_2"/>
    <property type="match status" value="1"/>
</dbReference>
<dbReference type="PANTHER" id="PTHR30163">
    <property type="entry name" value="MEMBRANE-BOUND LYTIC MUREIN TRANSGLYCOSYLASE B"/>
    <property type="match status" value="1"/>
</dbReference>
<organism evidence="4 5">
    <name type="scientific">Roseovarius litoreus</name>
    <dbReference type="NCBI Taxonomy" id="1155722"/>
    <lineage>
        <taxon>Bacteria</taxon>
        <taxon>Pseudomonadati</taxon>
        <taxon>Pseudomonadota</taxon>
        <taxon>Alphaproteobacteria</taxon>
        <taxon>Rhodobacterales</taxon>
        <taxon>Roseobacteraceae</taxon>
        <taxon>Roseovarius</taxon>
    </lineage>
</organism>
<dbReference type="CDD" id="cd13399">
    <property type="entry name" value="Slt35-like"/>
    <property type="match status" value="1"/>
</dbReference>
<dbReference type="Gene3D" id="1.10.8.350">
    <property type="entry name" value="Bacterial muramidase"/>
    <property type="match status" value="1"/>
</dbReference>
<dbReference type="InterPro" id="IPR011970">
    <property type="entry name" value="MltB_2"/>
</dbReference>
<dbReference type="InterPro" id="IPR043426">
    <property type="entry name" value="MltB-like"/>
</dbReference>
<dbReference type="GO" id="GO:0008933">
    <property type="term" value="F:peptidoglycan lytic transglycosylase activity"/>
    <property type="evidence" value="ECO:0007669"/>
    <property type="project" value="TreeGrafter"/>
</dbReference>
<evidence type="ECO:0000259" key="2">
    <source>
        <dbReference type="Pfam" id="PF01471"/>
    </source>
</evidence>
<keyword evidence="1" id="KW-0732">Signal</keyword>
<dbReference type="InterPro" id="IPR031304">
    <property type="entry name" value="SLT_2"/>
</dbReference>
<dbReference type="RefSeq" id="WP_394852303.1">
    <property type="nucleotide sequence ID" value="NZ_FRCB01000001.1"/>
</dbReference>
<name>A0A1M7AFQ9_9RHOB</name>
<dbReference type="InterPro" id="IPR023346">
    <property type="entry name" value="Lysozyme-like_dom_sf"/>
</dbReference>
<proteinExistence type="predicted"/>
<dbReference type="PANTHER" id="PTHR30163:SF8">
    <property type="entry name" value="LYTIC MUREIN TRANSGLYCOSYLASE"/>
    <property type="match status" value="1"/>
</dbReference>
<accession>A0A1M7AFQ9</accession>
<dbReference type="Pfam" id="PF13406">
    <property type="entry name" value="SLT_2"/>
    <property type="match status" value="1"/>
</dbReference>
<dbReference type="GO" id="GO:0009253">
    <property type="term" value="P:peptidoglycan catabolic process"/>
    <property type="evidence" value="ECO:0007669"/>
    <property type="project" value="TreeGrafter"/>
</dbReference>
<sequence length="451" mass="49460">MRIRLLTLPIVGLLSATQSPAAAPETSLRPQPRPAAAMIETVVPVRAAQPVPVRSLRPVLRPADLQSDAQMVRVSTANASFDRWVASFRGRALAQGISPRVFDAAFRGVSYNSEVVHKDRNQAEFKRQIWDYLDSAASPDRVRNGQAALRRHARALAAIERTYGVEKEVVTAVWGLETAYGERRGTLPLIESVATLAYDGRRGAFFEKQLIAALQIIQAGDVDPRDMKGSWAGAMGHTQFIPTSYLAYAVDFTGDGKRDIWSDDPTDALASTAAYLKRFGWTKGQPWGVEVRLPRGFNAATAKRDNRKMPSQWAAQGVVGIDGRPVPDYGRAAILLPAGTQGAAFMIFDNFRVIERYNNADAYVIGVGHLSDRIKGGPEIQASWPRGYAPLSFDERKEMQRRLKAKGFALEKIDGIIGPNTTNAIRAYQQSVGMAPDGFPSQDVLKRLRGG</sequence>
<dbReference type="SUPFAM" id="SSF47090">
    <property type="entry name" value="PGBD-like"/>
    <property type="match status" value="1"/>
</dbReference>
<protein>
    <submittedName>
        <fullName evidence="4">Membrane-bound lytic murein transglycosylase B</fullName>
    </submittedName>
</protein>
<dbReference type="Gene3D" id="1.10.530.10">
    <property type="match status" value="1"/>
</dbReference>
<dbReference type="InterPro" id="IPR036366">
    <property type="entry name" value="PGBDSf"/>
</dbReference>
<dbReference type="InterPro" id="IPR002477">
    <property type="entry name" value="Peptidoglycan-bd-like"/>
</dbReference>
<feature type="signal peptide" evidence="1">
    <location>
        <begin position="1"/>
        <end position="21"/>
    </location>
</feature>
<dbReference type="FunFam" id="1.10.8.350:FF:000001">
    <property type="entry name" value="Lytic murein transglycosylase B"/>
    <property type="match status" value="1"/>
</dbReference>
<dbReference type="Gene3D" id="1.10.101.10">
    <property type="entry name" value="PGBD-like superfamily/PGBD"/>
    <property type="match status" value="1"/>
</dbReference>
<gene>
    <name evidence="4" type="ORF">SAMN05443432_101434</name>
</gene>
<dbReference type="Proteomes" id="UP000322545">
    <property type="component" value="Unassembled WGS sequence"/>
</dbReference>
<feature type="domain" description="Peptidoglycan binding-like" evidence="2">
    <location>
        <begin position="394"/>
        <end position="448"/>
    </location>
</feature>
<dbReference type="InterPro" id="IPR036365">
    <property type="entry name" value="PGBD-like_sf"/>
</dbReference>
<evidence type="ECO:0000313" key="4">
    <source>
        <dbReference type="EMBL" id="SHL41631.1"/>
    </source>
</evidence>
<evidence type="ECO:0000256" key="1">
    <source>
        <dbReference type="SAM" id="SignalP"/>
    </source>
</evidence>
<reference evidence="4 5" key="1">
    <citation type="submission" date="2016-11" db="EMBL/GenBank/DDBJ databases">
        <authorList>
            <person name="Varghese N."/>
            <person name="Submissions S."/>
        </authorList>
    </citation>
    <scope>NUCLEOTIDE SEQUENCE [LARGE SCALE GENOMIC DNA]</scope>
    <source>
        <strain evidence="4 5">DSM 28249</strain>
    </source>
</reference>
<feature type="domain" description="Transglycosylase SLT" evidence="3">
    <location>
        <begin position="80"/>
        <end position="372"/>
    </location>
</feature>
<dbReference type="EMBL" id="FRCB01000001">
    <property type="protein sequence ID" value="SHL41631.1"/>
    <property type="molecule type" value="Genomic_DNA"/>
</dbReference>
<evidence type="ECO:0000259" key="3">
    <source>
        <dbReference type="Pfam" id="PF13406"/>
    </source>
</evidence>
<evidence type="ECO:0000313" key="5">
    <source>
        <dbReference type="Proteomes" id="UP000322545"/>
    </source>
</evidence>
<dbReference type="Pfam" id="PF01471">
    <property type="entry name" value="PG_binding_1"/>
    <property type="match status" value="1"/>
</dbReference>